<dbReference type="EMBL" id="KZ678137">
    <property type="protein sequence ID" value="PSN65343.1"/>
    <property type="molecule type" value="Genomic_DNA"/>
</dbReference>
<dbReference type="Proteomes" id="UP000240883">
    <property type="component" value="Unassembled WGS sequence"/>
</dbReference>
<reference evidence="3 4" key="1">
    <citation type="journal article" date="2018" name="Front. Microbiol.">
        <title>Genome-Wide Analysis of Corynespora cassiicola Leaf Fall Disease Putative Effectors.</title>
        <authorList>
            <person name="Lopez D."/>
            <person name="Ribeiro S."/>
            <person name="Label P."/>
            <person name="Fumanal B."/>
            <person name="Venisse J.S."/>
            <person name="Kohler A."/>
            <person name="de Oliveira R.R."/>
            <person name="Labutti K."/>
            <person name="Lipzen A."/>
            <person name="Lail K."/>
            <person name="Bauer D."/>
            <person name="Ohm R.A."/>
            <person name="Barry K.W."/>
            <person name="Spatafora J."/>
            <person name="Grigoriev I.V."/>
            <person name="Martin F.M."/>
            <person name="Pujade-Renaud V."/>
        </authorList>
    </citation>
    <scope>NUCLEOTIDE SEQUENCE [LARGE SCALE GENOMIC DNA]</scope>
    <source>
        <strain evidence="3 4">Philippines</strain>
    </source>
</reference>
<accession>A0A2T2NIT7</accession>
<evidence type="ECO:0000256" key="2">
    <source>
        <dbReference type="SAM" id="SignalP"/>
    </source>
</evidence>
<name>A0A2T2NIT7_CORCC</name>
<evidence type="ECO:0000313" key="3">
    <source>
        <dbReference type="EMBL" id="PSN65343.1"/>
    </source>
</evidence>
<proteinExistence type="predicted"/>
<dbReference type="AlphaFoldDB" id="A0A2T2NIT7"/>
<feature type="chain" id="PRO_5015431921" evidence="2">
    <location>
        <begin position="16"/>
        <end position="263"/>
    </location>
</feature>
<organism evidence="3 4">
    <name type="scientific">Corynespora cassiicola Philippines</name>
    <dbReference type="NCBI Taxonomy" id="1448308"/>
    <lineage>
        <taxon>Eukaryota</taxon>
        <taxon>Fungi</taxon>
        <taxon>Dikarya</taxon>
        <taxon>Ascomycota</taxon>
        <taxon>Pezizomycotina</taxon>
        <taxon>Dothideomycetes</taxon>
        <taxon>Pleosporomycetidae</taxon>
        <taxon>Pleosporales</taxon>
        <taxon>Corynesporascaceae</taxon>
        <taxon>Corynespora</taxon>
    </lineage>
</organism>
<evidence type="ECO:0000313" key="4">
    <source>
        <dbReference type="Proteomes" id="UP000240883"/>
    </source>
</evidence>
<protein>
    <submittedName>
        <fullName evidence="3">Uncharacterized protein</fullName>
    </submittedName>
</protein>
<sequence length="263" mass="25969">MRSANIILLATTAAAQSSVTLLNPWWNPLGPLASLPPQTLTILAESDSTTTFGYACETGAGAAPSGSAASAASTAVSAASSASGSGRAGTLEMVPIPSPTAKARLRRQEVDDRETCFPYTLTVAPNSIEFHLTASNEGALTRNGNCKWEGDFKTADVTCNGSQEGTLSEESNGTSKDEVIQPSDLSQMGAYQTAAVVSAHTTGASAAPSSTGGASQAPSASPTASASGGAAESTGLAPAGPLPTGAIMFVGGAAGIFAAALAL</sequence>
<evidence type="ECO:0000256" key="1">
    <source>
        <dbReference type="SAM" id="MobiDB-lite"/>
    </source>
</evidence>
<dbReference type="OrthoDB" id="3689315at2759"/>
<keyword evidence="2" id="KW-0732">Signal</keyword>
<keyword evidence="4" id="KW-1185">Reference proteome</keyword>
<gene>
    <name evidence="3" type="ORF">BS50DRAFT_575380</name>
</gene>
<feature type="signal peptide" evidence="2">
    <location>
        <begin position="1"/>
        <end position="15"/>
    </location>
</feature>
<feature type="region of interest" description="Disordered" evidence="1">
    <location>
        <begin position="203"/>
        <end position="234"/>
    </location>
</feature>